<sequence length="269" mass="30692">MMTEAFLHDWSSSRNEQDALDAMIEVSRVLDCSGVMITYSPTGWLPSNEPGLIHRILQSGMDERQLQHWMGPAAGQRLQVSPFHRKFDPIRRRMVKQTLPRCFDLRALMEGDWGPLTARQQLWCKHLLSHGIREVISVPVQIPPTEYWNMTLISNSPHQGSQAVSALQRAGLTYFTHGLVQFCIEQLHWRESGSRDRQMSLRPRERDCLYWAAMGKSAAETAEILDLRTETVRKYLKAALSRLDARNKVQAVTKAVQWGLLALSGDEPS</sequence>
<dbReference type="CDD" id="cd06170">
    <property type="entry name" value="LuxR_C_like"/>
    <property type="match status" value="1"/>
</dbReference>
<dbReference type="SUPFAM" id="SSF46894">
    <property type="entry name" value="C-terminal effector domain of the bipartite response regulators"/>
    <property type="match status" value="1"/>
</dbReference>
<dbReference type="InterPro" id="IPR039420">
    <property type="entry name" value="WalR-like"/>
</dbReference>
<dbReference type="Gene3D" id="1.10.10.10">
    <property type="entry name" value="Winged helix-like DNA-binding domain superfamily/Winged helix DNA-binding domain"/>
    <property type="match status" value="1"/>
</dbReference>
<dbReference type="Pfam" id="PF00196">
    <property type="entry name" value="GerE"/>
    <property type="match status" value="1"/>
</dbReference>
<protein>
    <submittedName>
        <fullName evidence="3">LuxR family transcriptional regulator</fullName>
    </submittedName>
</protein>
<reference evidence="3 4" key="2">
    <citation type="submission" date="2018-12" db="EMBL/GenBank/DDBJ databases">
        <title>Simiduia agarivorans gen. nov., sp. nov., a marine, agarolytic bacterium isolated from shallow coastal water from Keelung, Taiwan.</title>
        <authorList>
            <person name="Shieh W.Y."/>
        </authorList>
    </citation>
    <scope>NUCLEOTIDE SEQUENCE [LARGE SCALE GENOMIC DNA]</scope>
    <source>
        <strain evidence="3 4">GTF-13</strain>
    </source>
</reference>
<reference evidence="3 4" key="1">
    <citation type="submission" date="2018-08" db="EMBL/GenBank/DDBJ databases">
        <authorList>
            <person name="Khan S.A."/>
        </authorList>
    </citation>
    <scope>NUCLEOTIDE SEQUENCE [LARGE SCALE GENOMIC DNA]</scope>
    <source>
        <strain evidence="3 4">GTF-13</strain>
    </source>
</reference>
<evidence type="ECO:0000256" key="1">
    <source>
        <dbReference type="ARBA" id="ARBA00023125"/>
    </source>
</evidence>
<evidence type="ECO:0000259" key="2">
    <source>
        <dbReference type="PROSITE" id="PS50043"/>
    </source>
</evidence>
<accession>A0A3P3VKL2</accession>
<dbReference type="SMART" id="SM00421">
    <property type="entry name" value="HTH_LUXR"/>
    <property type="match status" value="1"/>
</dbReference>
<dbReference type="PROSITE" id="PS50043">
    <property type="entry name" value="HTH_LUXR_2"/>
    <property type="match status" value="1"/>
</dbReference>
<dbReference type="GO" id="GO:0003677">
    <property type="term" value="F:DNA binding"/>
    <property type="evidence" value="ECO:0007669"/>
    <property type="project" value="UniProtKB-KW"/>
</dbReference>
<dbReference type="Proteomes" id="UP000280792">
    <property type="component" value="Unassembled WGS sequence"/>
</dbReference>
<organism evidence="3 4">
    <name type="scientific">Aestuariirhabdus litorea</name>
    <dbReference type="NCBI Taxonomy" id="2528527"/>
    <lineage>
        <taxon>Bacteria</taxon>
        <taxon>Pseudomonadati</taxon>
        <taxon>Pseudomonadota</taxon>
        <taxon>Gammaproteobacteria</taxon>
        <taxon>Oceanospirillales</taxon>
        <taxon>Aestuariirhabdaceae</taxon>
        <taxon>Aestuariirhabdus</taxon>
    </lineage>
</organism>
<dbReference type="PANTHER" id="PTHR43214">
    <property type="entry name" value="TWO-COMPONENT RESPONSE REGULATOR"/>
    <property type="match status" value="1"/>
</dbReference>
<dbReference type="Gene3D" id="3.30.450.80">
    <property type="entry name" value="Transcription factor LuxR-like, autoinducer-binding domain"/>
    <property type="match status" value="1"/>
</dbReference>
<name>A0A3P3VKL2_9GAMM</name>
<dbReference type="EMBL" id="QWEZ01000002">
    <property type="protein sequence ID" value="RRJ83272.1"/>
    <property type="molecule type" value="Genomic_DNA"/>
</dbReference>
<comment type="caution">
    <text evidence="3">The sequence shown here is derived from an EMBL/GenBank/DDBJ whole genome shotgun (WGS) entry which is preliminary data.</text>
</comment>
<gene>
    <name evidence="3" type="ORF">D0544_15720</name>
</gene>
<keyword evidence="1" id="KW-0238">DNA-binding</keyword>
<dbReference type="InterPro" id="IPR000792">
    <property type="entry name" value="Tscrpt_reg_LuxR_C"/>
</dbReference>
<evidence type="ECO:0000313" key="3">
    <source>
        <dbReference type="EMBL" id="RRJ83272.1"/>
    </source>
</evidence>
<keyword evidence="4" id="KW-1185">Reference proteome</keyword>
<dbReference type="InterPro" id="IPR036388">
    <property type="entry name" value="WH-like_DNA-bd_sf"/>
</dbReference>
<dbReference type="InterPro" id="IPR036693">
    <property type="entry name" value="TF_LuxR_autoind-bd_dom_sf"/>
</dbReference>
<evidence type="ECO:0000313" key="4">
    <source>
        <dbReference type="Proteomes" id="UP000280792"/>
    </source>
</evidence>
<feature type="domain" description="HTH luxR-type" evidence="2">
    <location>
        <begin position="194"/>
        <end position="259"/>
    </location>
</feature>
<dbReference type="InterPro" id="IPR016032">
    <property type="entry name" value="Sig_transdc_resp-reg_C-effctor"/>
</dbReference>
<dbReference type="GO" id="GO:0006355">
    <property type="term" value="P:regulation of DNA-templated transcription"/>
    <property type="evidence" value="ECO:0007669"/>
    <property type="project" value="InterPro"/>
</dbReference>
<proteinExistence type="predicted"/>
<dbReference type="AlphaFoldDB" id="A0A3P3VKL2"/>